<evidence type="ECO:0000313" key="3">
    <source>
        <dbReference type="Proteomes" id="UP001500063"/>
    </source>
</evidence>
<sequence length="254" mass="28447">MVHVRHRHDANFTVVGNHLAQHPHLSAVAIGIGVYIQSLPDGAAVGIKDLTRRFREGEIVLARALRELEAAGYLERRRVRCEGGRMVTRTSWYEHPGCRDGSVPQPRPRRRAVDLIKRRRRDDAPLPPADEPVDQPAADLLAGLRRRDPRLILSERDVRTLAPDVRAWLDRGVGPAQLARTLSGELPMGVIARPARLLGYRLKAWLPPVLPAQPPEPPERRDRPRPLPLRTCDGCERAFRAAAPGRCRDCRTAA</sequence>
<dbReference type="EMBL" id="BAAABW010000008">
    <property type="protein sequence ID" value="GAA0338642.1"/>
    <property type="molecule type" value="Genomic_DNA"/>
</dbReference>
<dbReference type="Proteomes" id="UP001500063">
    <property type="component" value="Unassembled WGS sequence"/>
</dbReference>
<gene>
    <name evidence="2" type="ORF">GCM10010319_13270</name>
</gene>
<comment type="caution">
    <text evidence="2">The sequence shown here is derived from an EMBL/GenBank/DDBJ whole genome shotgun (WGS) entry which is preliminary data.</text>
</comment>
<feature type="region of interest" description="Disordered" evidence="1">
    <location>
        <begin position="116"/>
        <end position="136"/>
    </location>
</feature>
<evidence type="ECO:0000256" key="1">
    <source>
        <dbReference type="SAM" id="MobiDB-lite"/>
    </source>
</evidence>
<reference evidence="2 3" key="1">
    <citation type="journal article" date="2019" name="Int. J. Syst. Evol. Microbiol.">
        <title>The Global Catalogue of Microorganisms (GCM) 10K type strain sequencing project: providing services to taxonomists for standard genome sequencing and annotation.</title>
        <authorList>
            <consortium name="The Broad Institute Genomics Platform"/>
            <consortium name="The Broad Institute Genome Sequencing Center for Infectious Disease"/>
            <person name="Wu L."/>
            <person name="Ma J."/>
        </authorList>
    </citation>
    <scope>NUCLEOTIDE SEQUENCE [LARGE SCALE GENOMIC DNA]</scope>
    <source>
        <strain evidence="2 3">JCM 4565</strain>
    </source>
</reference>
<accession>A0ABN0WI51</accession>
<keyword evidence="3" id="KW-1185">Reference proteome</keyword>
<evidence type="ECO:0000313" key="2">
    <source>
        <dbReference type="EMBL" id="GAA0338642.1"/>
    </source>
</evidence>
<proteinExistence type="predicted"/>
<protein>
    <submittedName>
        <fullName evidence="2">Helix-turn-helix domain-containing protein</fullName>
    </submittedName>
</protein>
<organism evidence="2 3">
    <name type="scientific">Streptomyces blastmyceticus</name>
    <dbReference type="NCBI Taxonomy" id="68180"/>
    <lineage>
        <taxon>Bacteria</taxon>
        <taxon>Bacillati</taxon>
        <taxon>Actinomycetota</taxon>
        <taxon>Actinomycetes</taxon>
        <taxon>Kitasatosporales</taxon>
        <taxon>Streptomycetaceae</taxon>
        <taxon>Streptomyces</taxon>
    </lineage>
</organism>
<dbReference type="RefSeq" id="WP_344116917.1">
    <property type="nucleotide sequence ID" value="NZ_BAAABW010000008.1"/>
</dbReference>
<name>A0ABN0WI51_9ACTN</name>